<feature type="non-terminal residue" evidence="3">
    <location>
        <position position="297"/>
    </location>
</feature>
<feature type="compositionally biased region" description="Gly residues" evidence="1">
    <location>
        <begin position="276"/>
        <end position="288"/>
    </location>
</feature>
<feature type="domain" description="Putative plant transposon protein" evidence="2">
    <location>
        <begin position="7"/>
        <end position="171"/>
    </location>
</feature>
<feature type="region of interest" description="Disordered" evidence="1">
    <location>
        <begin position="192"/>
        <end position="219"/>
    </location>
</feature>
<keyword evidence="4" id="KW-1185">Reference proteome</keyword>
<dbReference type="Pfam" id="PF20167">
    <property type="entry name" value="Transposase_32"/>
    <property type="match status" value="1"/>
</dbReference>
<dbReference type="Proteomes" id="UP000265520">
    <property type="component" value="Unassembled WGS sequence"/>
</dbReference>
<dbReference type="EMBL" id="LXQA010055615">
    <property type="protein sequence ID" value="MCI04507.1"/>
    <property type="molecule type" value="Genomic_DNA"/>
</dbReference>
<comment type="caution">
    <text evidence="3">The sequence shown here is derived from an EMBL/GenBank/DDBJ whole genome shotgun (WGS) entry which is preliminary data.</text>
</comment>
<name>A0A392NXG7_9FABA</name>
<reference evidence="3 4" key="1">
    <citation type="journal article" date="2018" name="Front. Plant Sci.">
        <title>Red Clover (Trifolium pratense) and Zigzag Clover (T. medium) - A Picture of Genomic Similarities and Differences.</title>
        <authorList>
            <person name="Dluhosova J."/>
            <person name="Istvanek J."/>
            <person name="Nedelnik J."/>
            <person name="Repkova J."/>
        </authorList>
    </citation>
    <scope>NUCLEOTIDE SEQUENCE [LARGE SCALE GENOMIC DNA]</scope>
    <source>
        <strain evidence="4">cv. 10/8</strain>
        <tissue evidence="3">Leaf</tissue>
    </source>
</reference>
<evidence type="ECO:0000313" key="4">
    <source>
        <dbReference type="Proteomes" id="UP000265520"/>
    </source>
</evidence>
<dbReference type="InterPro" id="IPR046796">
    <property type="entry name" value="Transposase_32_dom"/>
</dbReference>
<dbReference type="AlphaFoldDB" id="A0A392NXG7"/>
<evidence type="ECO:0000259" key="2">
    <source>
        <dbReference type="Pfam" id="PF20167"/>
    </source>
</evidence>
<gene>
    <name evidence="3" type="ORF">A2U01_0025554</name>
</gene>
<sequence>MPIEDEPYSFTTMVRGRALGFDRDAINEYLGNPYQLQGDDGLCPYGHALARGNWNVQAMTKKLLMPGCTFRCNRANQPLKVMRDDMKVKVQLVLLFIYYNLLPRSHFSDAPMNIAGLLYMVTAGTDVDIARVISNEMKAIACSGVIDFSRPKCPLAYPALIMELIKKERIPIPPLVHEHLGVIDDRHVVRHCKAKQPEQQQLEQEQQAPPHPAGPSIDPTLQTWFYHTWDQNAANYRAMTALHESMYQLHLQGPVMNPPDFHAHNNWPRDRPQFGEGVGTSAGAGVGADGDDDDVDN</sequence>
<protein>
    <recommendedName>
        <fullName evidence="2">Putative plant transposon protein domain-containing protein</fullName>
    </recommendedName>
</protein>
<evidence type="ECO:0000256" key="1">
    <source>
        <dbReference type="SAM" id="MobiDB-lite"/>
    </source>
</evidence>
<evidence type="ECO:0000313" key="3">
    <source>
        <dbReference type="EMBL" id="MCI04507.1"/>
    </source>
</evidence>
<feature type="compositionally biased region" description="Basic and acidic residues" evidence="1">
    <location>
        <begin position="261"/>
        <end position="273"/>
    </location>
</feature>
<feature type="region of interest" description="Disordered" evidence="1">
    <location>
        <begin position="260"/>
        <end position="297"/>
    </location>
</feature>
<proteinExistence type="predicted"/>
<organism evidence="3 4">
    <name type="scientific">Trifolium medium</name>
    <dbReference type="NCBI Taxonomy" id="97028"/>
    <lineage>
        <taxon>Eukaryota</taxon>
        <taxon>Viridiplantae</taxon>
        <taxon>Streptophyta</taxon>
        <taxon>Embryophyta</taxon>
        <taxon>Tracheophyta</taxon>
        <taxon>Spermatophyta</taxon>
        <taxon>Magnoliopsida</taxon>
        <taxon>eudicotyledons</taxon>
        <taxon>Gunneridae</taxon>
        <taxon>Pentapetalae</taxon>
        <taxon>rosids</taxon>
        <taxon>fabids</taxon>
        <taxon>Fabales</taxon>
        <taxon>Fabaceae</taxon>
        <taxon>Papilionoideae</taxon>
        <taxon>50 kb inversion clade</taxon>
        <taxon>NPAAA clade</taxon>
        <taxon>Hologalegina</taxon>
        <taxon>IRL clade</taxon>
        <taxon>Trifolieae</taxon>
        <taxon>Trifolium</taxon>
    </lineage>
</organism>
<feature type="compositionally biased region" description="Low complexity" evidence="1">
    <location>
        <begin position="197"/>
        <end position="208"/>
    </location>
</feature>
<accession>A0A392NXG7</accession>